<dbReference type="KEGG" id="mde:101898477"/>
<dbReference type="InterPro" id="IPR032341">
    <property type="entry name" value="MITD1_C"/>
</dbReference>
<dbReference type="Gene3D" id="1.20.58.80">
    <property type="entry name" value="Phosphotransferase system, lactose/cellobiose-type IIA subunit"/>
    <property type="match status" value="1"/>
</dbReference>
<dbReference type="Pfam" id="PF16565">
    <property type="entry name" value="MIT_C"/>
    <property type="match status" value="1"/>
</dbReference>
<evidence type="ECO:0000259" key="1">
    <source>
        <dbReference type="Pfam" id="PF16565"/>
    </source>
</evidence>
<name>A0A9J7DDV3_MUSDO</name>
<dbReference type="OrthoDB" id="19553at2759"/>
<accession>A0A9J7DDV3</accession>
<evidence type="ECO:0000313" key="2">
    <source>
        <dbReference type="Proteomes" id="UP001652621"/>
    </source>
</evidence>
<dbReference type="InterPro" id="IPR036181">
    <property type="entry name" value="MIT_dom_sf"/>
</dbReference>
<proteinExistence type="predicted"/>
<reference evidence="3" key="1">
    <citation type="submission" date="2025-08" db="UniProtKB">
        <authorList>
            <consortium name="RefSeq"/>
        </authorList>
    </citation>
    <scope>IDENTIFICATION</scope>
    <source>
        <strain evidence="3">Aabys</strain>
        <tissue evidence="3">Whole body</tissue>
    </source>
</reference>
<dbReference type="Proteomes" id="UP001652621">
    <property type="component" value="Unplaced"/>
</dbReference>
<dbReference type="GeneID" id="101898477"/>
<gene>
    <name evidence="3" type="primary">LOC101898477</name>
</gene>
<dbReference type="InterPro" id="IPR038113">
    <property type="entry name" value="MITD1_C_sf"/>
</dbReference>
<dbReference type="SUPFAM" id="SSF116846">
    <property type="entry name" value="MIT domain"/>
    <property type="match status" value="1"/>
</dbReference>
<protein>
    <submittedName>
        <fullName evidence="3">MIT domain-containing protein 1-like</fullName>
    </submittedName>
</protein>
<dbReference type="RefSeq" id="XP_019891086.1">
    <property type="nucleotide sequence ID" value="XM_020035527.2"/>
</dbReference>
<evidence type="ECO:0000313" key="3">
    <source>
        <dbReference type="RefSeq" id="XP_019891086.1"/>
    </source>
</evidence>
<organism evidence="2 3">
    <name type="scientific">Musca domestica</name>
    <name type="common">House fly</name>
    <dbReference type="NCBI Taxonomy" id="7370"/>
    <lineage>
        <taxon>Eukaryota</taxon>
        <taxon>Metazoa</taxon>
        <taxon>Ecdysozoa</taxon>
        <taxon>Arthropoda</taxon>
        <taxon>Hexapoda</taxon>
        <taxon>Insecta</taxon>
        <taxon>Pterygota</taxon>
        <taxon>Neoptera</taxon>
        <taxon>Endopterygota</taxon>
        <taxon>Diptera</taxon>
        <taxon>Brachycera</taxon>
        <taxon>Muscomorpha</taxon>
        <taxon>Muscoidea</taxon>
        <taxon>Muscidae</taxon>
        <taxon>Musca</taxon>
    </lineage>
</organism>
<feature type="domain" description="MITD1 C-terminal phospholipase D-like" evidence="1">
    <location>
        <begin position="122"/>
        <end position="258"/>
    </location>
</feature>
<dbReference type="Gene3D" id="3.30.870.30">
    <property type="entry name" value="MITD, C-terminal phospholipase D-like domain"/>
    <property type="match status" value="1"/>
</dbReference>
<dbReference type="VEuPathDB" id="VectorBase:MDOMA2_017001"/>
<dbReference type="AlphaFoldDB" id="A0A9J7DDV3"/>
<keyword evidence="2" id="KW-1185">Reference proteome</keyword>
<sequence length="262" mass="31037">MSITLMSFTFKISISNYFVFQKIRKSPTKNNRKKINPHEILLKAIHSERDRRFLESQHYYCKGIELLRDFVNNTRNTRTVKRYYEHILQYIERSKSVYAQVEKLLKTGEFLKSTQIQEDSQGHSYETLIGEYFEADVHEIYLEEPYLQRPYQVENLVIFLEMAVKKCPRLKFVKLLTNRVGNDANLRDIQGSLRLRGIEFIVERDPRQHDRKVALSTGIVKKIGRGLHIFKAANSTYSLGICDYDFRRCLKTDVDVWRSGRK</sequence>